<feature type="transmembrane region" description="Helical" evidence="1">
    <location>
        <begin position="105"/>
        <end position="125"/>
    </location>
</feature>
<gene>
    <name evidence="2" type="ORF">EDD52_101714</name>
</gene>
<reference evidence="2 3" key="1">
    <citation type="submission" date="2019-03" db="EMBL/GenBank/DDBJ databases">
        <title>Genomic Encyclopedia of Type Strains, Phase IV (KMG-IV): sequencing the most valuable type-strain genomes for metagenomic binning, comparative biology and taxonomic classification.</title>
        <authorList>
            <person name="Goeker M."/>
        </authorList>
    </citation>
    <scope>NUCLEOTIDE SEQUENCE [LARGE SCALE GENOMIC DNA]</scope>
    <source>
        <strain evidence="2 3">DSM 104836</strain>
    </source>
</reference>
<feature type="transmembrane region" description="Helical" evidence="1">
    <location>
        <begin position="12"/>
        <end position="31"/>
    </location>
</feature>
<keyword evidence="1" id="KW-0812">Transmembrane</keyword>
<name>A0A4R3JPR6_9RHOB</name>
<sequence length="179" mass="20190">MVDQSPSRLWTMRAAYVALCLVVIFFHLLPLETMPRRWAAPDFMVALSVVWAIRRPEYVPALSVAAVMLLADLMFQRPPGLWAALIVITVEWLKRRQRRHRDTSFAMEWLTVVSALTLATLANRLVLLSVMYAPGSLYLALMQLAMTAFAYPVVVMLSRLLLGVRHAAPGEVDTLGRKI</sequence>
<protein>
    <submittedName>
        <fullName evidence="2">Rod shape-determining protein MreD</fullName>
    </submittedName>
</protein>
<dbReference type="EMBL" id="SLZU01000001">
    <property type="protein sequence ID" value="TCS67612.1"/>
    <property type="molecule type" value="Genomic_DNA"/>
</dbReference>
<evidence type="ECO:0000256" key="1">
    <source>
        <dbReference type="SAM" id="Phobius"/>
    </source>
</evidence>
<evidence type="ECO:0000313" key="3">
    <source>
        <dbReference type="Proteomes" id="UP000295696"/>
    </source>
</evidence>
<proteinExistence type="predicted"/>
<evidence type="ECO:0000313" key="2">
    <source>
        <dbReference type="EMBL" id="TCS67612.1"/>
    </source>
</evidence>
<keyword evidence="1" id="KW-0472">Membrane</keyword>
<feature type="transmembrane region" description="Helical" evidence="1">
    <location>
        <begin position="137"/>
        <end position="157"/>
    </location>
</feature>
<dbReference type="Proteomes" id="UP000295696">
    <property type="component" value="Unassembled WGS sequence"/>
</dbReference>
<dbReference type="AlphaFoldDB" id="A0A4R3JPR6"/>
<dbReference type="OrthoDB" id="7629477at2"/>
<keyword evidence="3" id="KW-1185">Reference proteome</keyword>
<comment type="caution">
    <text evidence="2">The sequence shown here is derived from an EMBL/GenBank/DDBJ whole genome shotgun (WGS) entry which is preliminary data.</text>
</comment>
<accession>A0A4R3JPR6</accession>
<keyword evidence="1" id="KW-1133">Transmembrane helix</keyword>
<organism evidence="2 3">
    <name type="scientific">Primorskyibacter sedentarius</name>
    <dbReference type="NCBI Taxonomy" id="745311"/>
    <lineage>
        <taxon>Bacteria</taxon>
        <taxon>Pseudomonadati</taxon>
        <taxon>Pseudomonadota</taxon>
        <taxon>Alphaproteobacteria</taxon>
        <taxon>Rhodobacterales</taxon>
        <taxon>Roseobacteraceae</taxon>
        <taxon>Primorskyibacter</taxon>
    </lineage>
</organism>